<organism evidence="2 3">
    <name type="scientific">Acaryochloris marina (strain MBIC 11017)</name>
    <dbReference type="NCBI Taxonomy" id="329726"/>
    <lineage>
        <taxon>Bacteria</taxon>
        <taxon>Bacillati</taxon>
        <taxon>Cyanobacteriota</taxon>
        <taxon>Cyanophyceae</taxon>
        <taxon>Acaryochloridales</taxon>
        <taxon>Acaryochloridaceae</taxon>
        <taxon>Acaryochloris</taxon>
    </lineage>
</organism>
<feature type="region of interest" description="Disordered" evidence="1">
    <location>
        <begin position="1"/>
        <end position="37"/>
    </location>
</feature>
<keyword evidence="3" id="KW-1185">Reference proteome</keyword>
<evidence type="ECO:0000313" key="3">
    <source>
        <dbReference type="Proteomes" id="UP000000268"/>
    </source>
</evidence>
<dbReference type="KEGG" id="amr:AM1_D0145"/>
<proteinExistence type="predicted"/>
<accession>A8ZNQ4</accession>
<gene>
    <name evidence="2" type="ordered locus">AM1_D0145</name>
</gene>
<dbReference type="HOGENOM" id="CLU_3338804_0_0_3"/>
<dbReference type="AlphaFoldDB" id="A8ZNQ4"/>
<name>A8ZNQ4_ACAM1</name>
<keyword evidence="2" id="KW-0614">Plasmid</keyword>
<reference evidence="2 3" key="1">
    <citation type="journal article" date="2008" name="Proc. Natl. Acad. Sci. U.S.A.">
        <title>Niche adaptation and genome expansion in the chlorophyll d-producing cyanobacterium Acaryochloris marina.</title>
        <authorList>
            <person name="Swingley W.D."/>
            <person name="Chen M."/>
            <person name="Cheung P.C."/>
            <person name="Conrad A.L."/>
            <person name="Dejesa L.C."/>
            <person name="Hao J."/>
            <person name="Honchak B.M."/>
            <person name="Karbach L.E."/>
            <person name="Kurdoglu A."/>
            <person name="Lahiri S."/>
            <person name="Mastrian S.D."/>
            <person name="Miyashita H."/>
            <person name="Page L."/>
            <person name="Ramakrishna P."/>
            <person name="Satoh S."/>
            <person name="Sattley W.M."/>
            <person name="Shimada Y."/>
            <person name="Taylor H.L."/>
            <person name="Tomo T."/>
            <person name="Tsuchiya T."/>
            <person name="Wang Z.T."/>
            <person name="Raymond J."/>
            <person name="Mimuro M."/>
            <person name="Blankenship R.E."/>
            <person name="Touchman J.W."/>
        </authorList>
    </citation>
    <scope>NUCLEOTIDE SEQUENCE [LARGE SCALE GENOMIC DNA]</scope>
    <source>
        <strain evidence="3">MBIC 11017</strain>
        <plasmid evidence="3">Plasmid pREB4</plasmid>
    </source>
</reference>
<geneLocation type="plasmid" evidence="2 3">
    <name>pREB4</name>
</geneLocation>
<dbReference type="EMBL" id="CP000841">
    <property type="protein sequence ID" value="ABW32640.1"/>
    <property type="molecule type" value="Genomic_DNA"/>
</dbReference>
<sequence>MLKDVAASIKGGHIPSTTGGVDNDTDRKAIQFKTGKR</sequence>
<dbReference type="Proteomes" id="UP000000268">
    <property type="component" value="Plasmid pREB4"/>
</dbReference>
<evidence type="ECO:0000256" key="1">
    <source>
        <dbReference type="SAM" id="MobiDB-lite"/>
    </source>
</evidence>
<evidence type="ECO:0000313" key="2">
    <source>
        <dbReference type="EMBL" id="ABW32640.1"/>
    </source>
</evidence>
<protein>
    <submittedName>
        <fullName evidence="2">Uncharacterized protein</fullName>
    </submittedName>
</protein>